<dbReference type="Proteomes" id="UP000320762">
    <property type="component" value="Unassembled WGS sequence"/>
</dbReference>
<evidence type="ECO:0000259" key="2">
    <source>
        <dbReference type="Pfam" id="PF07859"/>
    </source>
</evidence>
<dbReference type="PANTHER" id="PTHR48081">
    <property type="entry name" value="AB HYDROLASE SUPERFAMILY PROTEIN C4A8.06C"/>
    <property type="match status" value="1"/>
</dbReference>
<keyword evidence="1 3" id="KW-0378">Hydrolase</keyword>
<dbReference type="EMBL" id="VDMD01000001">
    <property type="protein sequence ID" value="TRM69980.1"/>
    <property type="molecule type" value="Genomic_DNA"/>
</dbReference>
<dbReference type="SUPFAM" id="SSF53474">
    <property type="entry name" value="alpha/beta-Hydrolases"/>
    <property type="match status" value="1"/>
</dbReference>
<dbReference type="InterPro" id="IPR013094">
    <property type="entry name" value="AB_hydrolase_3"/>
</dbReference>
<comment type="caution">
    <text evidence="3">The sequence shown here is derived from an EMBL/GenBank/DDBJ whole genome shotgun (WGS) entry which is preliminary data.</text>
</comment>
<evidence type="ECO:0000256" key="1">
    <source>
        <dbReference type="ARBA" id="ARBA00022801"/>
    </source>
</evidence>
<dbReference type="Pfam" id="PF07859">
    <property type="entry name" value="Abhydrolase_3"/>
    <property type="match status" value="1"/>
</dbReference>
<organism evidence="3 4">
    <name type="scientific">Schizophyllum amplum</name>
    <dbReference type="NCBI Taxonomy" id="97359"/>
    <lineage>
        <taxon>Eukaryota</taxon>
        <taxon>Fungi</taxon>
        <taxon>Dikarya</taxon>
        <taxon>Basidiomycota</taxon>
        <taxon>Agaricomycotina</taxon>
        <taxon>Agaricomycetes</taxon>
        <taxon>Agaricomycetidae</taxon>
        <taxon>Agaricales</taxon>
        <taxon>Schizophyllaceae</taxon>
        <taxon>Schizophyllum</taxon>
    </lineage>
</organism>
<evidence type="ECO:0000313" key="3">
    <source>
        <dbReference type="EMBL" id="TRM69980.1"/>
    </source>
</evidence>
<gene>
    <name evidence="3" type="ORF">BD626DRAFT_393022</name>
</gene>
<reference evidence="3 4" key="1">
    <citation type="journal article" date="2019" name="New Phytol.">
        <title>Comparative genomics reveals unique wood-decay strategies and fruiting body development in the Schizophyllaceae.</title>
        <authorList>
            <person name="Almasi E."/>
            <person name="Sahu N."/>
            <person name="Krizsan K."/>
            <person name="Balint B."/>
            <person name="Kovacs G.M."/>
            <person name="Kiss B."/>
            <person name="Cseklye J."/>
            <person name="Drula E."/>
            <person name="Henrissat B."/>
            <person name="Nagy I."/>
            <person name="Chovatia M."/>
            <person name="Adam C."/>
            <person name="LaButti K."/>
            <person name="Lipzen A."/>
            <person name="Riley R."/>
            <person name="Grigoriev I.V."/>
            <person name="Nagy L.G."/>
        </authorList>
    </citation>
    <scope>NUCLEOTIDE SEQUENCE [LARGE SCALE GENOMIC DNA]</scope>
    <source>
        <strain evidence="3 4">NL-1724</strain>
    </source>
</reference>
<dbReference type="GO" id="GO:0016787">
    <property type="term" value="F:hydrolase activity"/>
    <property type="evidence" value="ECO:0007669"/>
    <property type="project" value="UniProtKB-KW"/>
</dbReference>
<dbReference type="PANTHER" id="PTHR48081:SF8">
    <property type="entry name" value="ALPHA_BETA HYDROLASE FOLD-3 DOMAIN-CONTAINING PROTEIN-RELATED"/>
    <property type="match status" value="1"/>
</dbReference>
<keyword evidence="4" id="KW-1185">Reference proteome</keyword>
<dbReference type="InterPro" id="IPR050300">
    <property type="entry name" value="GDXG_lipolytic_enzyme"/>
</dbReference>
<dbReference type="Gene3D" id="3.40.50.1820">
    <property type="entry name" value="alpha/beta hydrolase"/>
    <property type="match status" value="1"/>
</dbReference>
<dbReference type="InterPro" id="IPR029058">
    <property type="entry name" value="AB_hydrolase_fold"/>
</dbReference>
<evidence type="ECO:0000313" key="4">
    <source>
        <dbReference type="Proteomes" id="UP000320762"/>
    </source>
</evidence>
<proteinExistence type="predicted"/>
<dbReference type="STRING" id="97359.A0A550CYX1"/>
<protein>
    <submittedName>
        <fullName evidence="3">Alpha/beta hydrolase fold-domain-containing protein</fullName>
    </submittedName>
</protein>
<feature type="domain" description="Alpha/beta hydrolase fold-3" evidence="2">
    <location>
        <begin position="88"/>
        <end position="301"/>
    </location>
</feature>
<dbReference type="AlphaFoldDB" id="A0A550CYX1"/>
<sequence>MSIAHQPLHPEVVDRLDPEYRQFHEEVLQYIVPPHTLPWSPEIRNAPAVPGSSSVLDCEIKDYPLSHTSVRAFTPKGTPPADGWPAFLFYHGGGWTLGSINSENAFCSNMCVRANCVVVSVDYRLAPEHKYPIAVEDTVESIQWVHTKGKELLGTNPNKIAVGGSSSGGNLAAIGALKSAELSPPIPIIFQLLIVPVTDNTASETNNNQPSWKENENTPWLGPERMRWFVNNYLPNKEDWTKWDASPIFAPEELLAKAPNAWIGVCEMDILRDEGIAYGEKLKKLGKEVETKVYKGAPHPIMAMDGRLSIGKQMVTEASEALAKAFQ</sequence>
<name>A0A550CYX1_9AGAR</name>
<accession>A0A550CYX1</accession>
<dbReference type="OrthoDB" id="408631at2759"/>